<dbReference type="InterPro" id="IPR047129">
    <property type="entry name" value="PPA2-like"/>
</dbReference>
<dbReference type="GO" id="GO:0016491">
    <property type="term" value="F:oxidoreductase activity"/>
    <property type="evidence" value="ECO:0007669"/>
    <property type="project" value="InterPro"/>
</dbReference>
<evidence type="ECO:0000256" key="2">
    <source>
        <dbReference type="ARBA" id="ARBA00013081"/>
    </source>
</evidence>
<dbReference type="GO" id="GO:0046872">
    <property type="term" value="F:metal ion binding"/>
    <property type="evidence" value="ECO:0007669"/>
    <property type="project" value="UniProtKB-KW"/>
</dbReference>
<dbReference type="InterPro" id="IPR004843">
    <property type="entry name" value="Calcineurin-like_PHP"/>
</dbReference>
<evidence type="ECO:0000256" key="5">
    <source>
        <dbReference type="ARBA" id="ARBA00023211"/>
    </source>
</evidence>
<dbReference type="AlphaFoldDB" id="A0AA36CPY3"/>
<feature type="region of interest" description="Disordered" evidence="6">
    <location>
        <begin position="282"/>
        <end position="334"/>
    </location>
</feature>
<organism evidence="8 9">
    <name type="scientific">Mesorhabditis spiculigera</name>
    <dbReference type="NCBI Taxonomy" id="96644"/>
    <lineage>
        <taxon>Eukaryota</taxon>
        <taxon>Metazoa</taxon>
        <taxon>Ecdysozoa</taxon>
        <taxon>Nematoda</taxon>
        <taxon>Chromadorea</taxon>
        <taxon>Rhabditida</taxon>
        <taxon>Rhabditina</taxon>
        <taxon>Rhabditomorpha</taxon>
        <taxon>Rhabditoidea</taxon>
        <taxon>Rhabditidae</taxon>
        <taxon>Mesorhabditinae</taxon>
        <taxon>Mesorhabditis</taxon>
    </lineage>
</organism>
<dbReference type="SMART" id="SM00156">
    <property type="entry name" value="PP2Ac"/>
    <property type="match status" value="1"/>
</dbReference>
<keyword evidence="4" id="KW-0378">Hydrolase</keyword>
<evidence type="ECO:0000259" key="7">
    <source>
        <dbReference type="PROSITE" id="PS00498"/>
    </source>
</evidence>
<dbReference type="Gene3D" id="1.10.1280.10">
    <property type="entry name" value="Di-copper center containing domain from catechol oxidase"/>
    <property type="match status" value="2"/>
</dbReference>
<feature type="region of interest" description="Disordered" evidence="6">
    <location>
        <begin position="438"/>
        <end position="461"/>
    </location>
</feature>
<feature type="compositionally biased region" description="Low complexity" evidence="6">
    <location>
        <begin position="320"/>
        <end position="333"/>
    </location>
</feature>
<dbReference type="SUPFAM" id="SSF56300">
    <property type="entry name" value="Metallo-dependent phosphatases"/>
    <property type="match status" value="1"/>
</dbReference>
<evidence type="ECO:0000313" key="9">
    <source>
        <dbReference type="Proteomes" id="UP001177023"/>
    </source>
</evidence>
<feature type="non-terminal residue" evidence="8">
    <location>
        <position position="1"/>
    </location>
</feature>
<evidence type="ECO:0000256" key="1">
    <source>
        <dbReference type="ARBA" id="ARBA00001936"/>
    </source>
</evidence>
<dbReference type="EMBL" id="CATQJA010002587">
    <property type="protein sequence ID" value="CAJ0571928.1"/>
    <property type="molecule type" value="Genomic_DNA"/>
</dbReference>
<feature type="region of interest" description="Disordered" evidence="6">
    <location>
        <begin position="362"/>
        <end position="401"/>
    </location>
</feature>
<comment type="cofactor">
    <cofactor evidence="1">
        <name>Mn(2+)</name>
        <dbReference type="ChEBI" id="CHEBI:29035"/>
    </cofactor>
</comment>
<protein>
    <recommendedName>
        <fullName evidence="2">protein-serine/threonine phosphatase</fullName>
        <ecNumber evidence="2">3.1.3.16</ecNumber>
    </recommendedName>
</protein>
<dbReference type="InterPro" id="IPR029052">
    <property type="entry name" value="Metallo-depent_PP-like"/>
</dbReference>
<feature type="compositionally biased region" description="Polar residues" evidence="6">
    <location>
        <begin position="293"/>
        <end position="319"/>
    </location>
</feature>
<dbReference type="PROSITE" id="PS00498">
    <property type="entry name" value="TYROSINASE_2"/>
    <property type="match status" value="1"/>
</dbReference>
<evidence type="ECO:0000256" key="6">
    <source>
        <dbReference type="SAM" id="MobiDB-lite"/>
    </source>
</evidence>
<keyword evidence="5" id="KW-0464">Manganese</keyword>
<dbReference type="PANTHER" id="PTHR45619">
    <property type="entry name" value="SERINE/THREONINE-PROTEIN PHOSPHATASE PP2A-RELATED"/>
    <property type="match status" value="1"/>
</dbReference>
<accession>A0AA36CPY3</accession>
<reference evidence="8" key="1">
    <citation type="submission" date="2023-06" db="EMBL/GenBank/DDBJ databases">
        <authorList>
            <person name="Delattre M."/>
        </authorList>
    </citation>
    <scope>NUCLEOTIDE SEQUENCE</scope>
    <source>
        <strain evidence="8">AF72</strain>
    </source>
</reference>
<dbReference type="InterPro" id="IPR008922">
    <property type="entry name" value="Di-copper_centre_dom_sf"/>
</dbReference>
<dbReference type="Pfam" id="PF00264">
    <property type="entry name" value="Tyrosinase"/>
    <property type="match status" value="2"/>
</dbReference>
<evidence type="ECO:0000256" key="3">
    <source>
        <dbReference type="ARBA" id="ARBA00022723"/>
    </source>
</evidence>
<dbReference type="EC" id="3.1.3.16" evidence="2"/>
<name>A0AA36CPY3_9BILA</name>
<comment type="caution">
    <text evidence="8">The sequence shown here is derived from an EMBL/GenBank/DDBJ whole genome shotgun (WGS) entry which is preliminary data.</text>
</comment>
<feature type="compositionally biased region" description="Basic and acidic residues" evidence="6">
    <location>
        <begin position="447"/>
        <end position="461"/>
    </location>
</feature>
<dbReference type="Gene3D" id="3.60.21.10">
    <property type="match status" value="1"/>
</dbReference>
<evidence type="ECO:0000313" key="8">
    <source>
        <dbReference type="EMBL" id="CAJ0571928.1"/>
    </source>
</evidence>
<dbReference type="InterPro" id="IPR006186">
    <property type="entry name" value="Ser/Thr-sp_prot-phosphatase"/>
</dbReference>
<dbReference type="PRINTS" id="PR00114">
    <property type="entry name" value="STPHPHTASE"/>
</dbReference>
<proteinExistence type="predicted"/>
<keyword evidence="3" id="KW-0479">Metal-binding</keyword>
<dbReference type="SUPFAM" id="SSF48056">
    <property type="entry name" value="Di-copper centre-containing domain"/>
    <property type="match status" value="1"/>
</dbReference>
<dbReference type="InterPro" id="IPR002227">
    <property type="entry name" value="Tyrosinase_Cu-bd"/>
</dbReference>
<gene>
    <name evidence="8" type="ORF">MSPICULIGERA_LOCUS10326</name>
</gene>
<dbReference type="Proteomes" id="UP001177023">
    <property type="component" value="Unassembled WGS sequence"/>
</dbReference>
<dbReference type="GO" id="GO:0004722">
    <property type="term" value="F:protein serine/threonine phosphatase activity"/>
    <property type="evidence" value="ECO:0007669"/>
    <property type="project" value="UniProtKB-EC"/>
</dbReference>
<sequence>MPAITTESPMDTNDSEPAMVLKVNDVNWQIEQLHKCQIIPESAVKALCTKVKEILVQEGNVQIVEPPVTICGDIHGQFYDLLELFKVGGSIPDANYLFLGDYVDRGFCRSSELEWSHPSKDGTRLLPLKTTDGHAIRRASDSDIFEFLLALNVTWPYEFELRRIDPDIYIPYWDSTLESRLPRPQDSCLFSSELMGTGSGSVTSGPFANWRTIEGPVLRRAAGGAGNPFTDADINPVMEPADHRSGEMFDQMTSANDPLFYLHHSFVDYIWEAWRQSRQTRAQREQDFPADNQLCSSPQHLSRSDGTVQPLQETSTDCQTNTPTSSTRTPRARPVLRQTRAAEAVSYFVTSRMGRRVVSRRPFDRSPLPLPSPYARQLTPRERRTAGTRTNAAKRGPPRANAHEIGATCKTFARPPATFVPRIRRFVMTAPTGTRRVAPLGGHRRVHQESRLDDRELPAQL</sequence>
<dbReference type="Pfam" id="PF00149">
    <property type="entry name" value="Metallophos"/>
    <property type="match status" value="1"/>
</dbReference>
<feature type="domain" description="Tyrosinase copper-binding" evidence="7">
    <location>
        <begin position="257"/>
        <end position="268"/>
    </location>
</feature>
<evidence type="ECO:0000256" key="4">
    <source>
        <dbReference type="ARBA" id="ARBA00022801"/>
    </source>
</evidence>
<keyword evidence="9" id="KW-1185">Reference proteome</keyword>